<organism evidence="3 4">
    <name type="scientific">Streptomyces netropsis</name>
    <name type="common">Streptoverticillium netropsis</name>
    <dbReference type="NCBI Taxonomy" id="55404"/>
    <lineage>
        <taxon>Bacteria</taxon>
        <taxon>Bacillati</taxon>
        <taxon>Actinomycetota</taxon>
        <taxon>Actinomycetes</taxon>
        <taxon>Kitasatosporales</taxon>
        <taxon>Streptomycetaceae</taxon>
        <taxon>Streptomyces</taxon>
    </lineage>
</organism>
<name>A0A7W7LH25_STRNE</name>
<feature type="domain" description="Thioesterase" evidence="2">
    <location>
        <begin position="22"/>
        <end position="245"/>
    </location>
</feature>
<evidence type="ECO:0000313" key="4">
    <source>
        <dbReference type="Proteomes" id="UP000556436"/>
    </source>
</evidence>
<proteinExistence type="inferred from homology"/>
<protein>
    <submittedName>
        <fullName evidence="3">Pyochelin biosynthetic protein PchC</fullName>
    </submittedName>
</protein>
<keyword evidence="4" id="KW-1185">Reference proteome</keyword>
<dbReference type="Pfam" id="PF00975">
    <property type="entry name" value="Thioesterase"/>
    <property type="match status" value="1"/>
</dbReference>
<dbReference type="SUPFAM" id="SSF53474">
    <property type="entry name" value="alpha/beta-Hydrolases"/>
    <property type="match status" value="1"/>
</dbReference>
<dbReference type="RefSeq" id="WP_184738979.1">
    <property type="nucleotide sequence ID" value="NZ_BMRW01000014.1"/>
</dbReference>
<comment type="similarity">
    <text evidence="1">Belongs to the thioesterase family.</text>
</comment>
<dbReference type="EMBL" id="JACHJG010000016">
    <property type="protein sequence ID" value="MBB4890067.1"/>
    <property type="molecule type" value="Genomic_DNA"/>
</dbReference>
<dbReference type="Proteomes" id="UP000556436">
    <property type="component" value="Unassembled WGS sequence"/>
</dbReference>
<dbReference type="InterPro" id="IPR029058">
    <property type="entry name" value="AB_hydrolase_fold"/>
</dbReference>
<dbReference type="PANTHER" id="PTHR11487">
    <property type="entry name" value="THIOESTERASE"/>
    <property type="match status" value="1"/>
</dbReference>
<dbReference type="PANTHER" id="PTHR11487:SF0">
    <property type="entry name" value="S-ACYL FATTY ACID SYNTHASE THIOESTERASE, MEDIUM CHAIN"/>
    <property type="match status" value="1"/>
</dbReference>
<comment type="caution">
    <text evidence="3">The sequence shown here is derived from an EMBL/GenBank/DDBJ whole genome shotgun (WGS) entry which is preliminary data.</text>
</comment>
<sequence>MAVDIRSTWLRRFTTQAPPRLRLLCLPHAGGSASFFHTWGHAFGDDVEVMVARYPGRQERIADPFVTTMEGMADALTEELGPYTDTPLAVFGHSMGGSIGYELTLRLRERYGVAPAALLVSGRKPPHLLTPRTTDLDDDDSIVAEVGRLGGTDAALLEDPDLRELVLPAIRTDFRIVADYPARPGVPLPCPVVAYVGDSDPDVDPVSVSGWSDLAPGGFDMVVLPGDHFYLIDRRTELVSDIRARLESVRG</sequence>
<gene>
    <name evidence="3" type="ORF">FHS38_006145</name>
</gene>
<accession>A0A7W7LH25</accession>
<dbReference type="Gene3D" id="3.40.50.1820">
    <property type="entry name" value="alpha/beta hydrolase"/>
    <property type="match status" value="1"/>
</dbReference>
<evidence type="ECO:0000313" key="3">
    <source>
        <dbReference type="EMBL" id="MBB4890067.1"/>
    </source>
</evidence>
<dbReference type="GO" id="GO:0008610">
    <property type="term" value="P:lipid biosynthetic process"/>
    <property type="evidence" value="ECO:0007669"/>
    <property type="project" value="TreeGrafter"/>
</dbReference>
<reference evidence="3 4" key="1">
    <citation type="submission" date="2020-08" db="EMBL/GenBank/DDBJ databases">
        <title>Genomic Encyclopedia of Type Strains, Phase III (KMG-III): the genomes of soil and plant-associated and newly described type strains.</title>
        <authorList>
            <person name="Whitman W."/>
        </authorList>
    </citation>
    <scope>NUCLEOTIDE SEQUENCE [LARGE SCALE GENOMIC DNA]</scope>
    <source>
        <strain evidence="3 4">CECT 3265</strain>
    </source>
</reference>
<dbReference type="InterPro" id="IPR012223">
    <property type="entry name" value="TEII"/>
</dbReference>
<evidence type="ECO:0000256" key="1">
    <source>
        <dbReference type="ARBA" id="ARBA00007169"/>
    </source>
</evidence>
<dbReference type="AlphaFoldDB" id="A0A7W7LH25"/>
<evidence type="ECO:0000259" key="2">
    <source>
        <dbReference type="Pfam" id="PF00975"/>
    </source>
</evidence>
<dbReference type="InterPro" id="IPR001031">
    <property type="entry name" value="Thioesterase"/>
</dbReference>